<keyword evidence="2" id="KW-0808">Transferase</keyword>
<sequence length="295" mass="31073">MPAAPFAKRAGGRGQVPAAAQAKRGWKGMEFRNGSGRIGVNMPDRQALLAEVGARLRERRGFALATLNLDHLAKLRRDAAFRAAYAAQDLVCADGNPVVWLSRLAGRPVELLPGSDLVLPLVREAAAAGRPVALFGSRAEALERAADVLERAVPGLKVAARIAPPMGFAPEGPAARVALDTLAASGAGLVLVALGAPRQERFAALGRARHPQLGFASVGAGLDFLAGTQRRAPLWVRRMALEWLWRAAAEPGRLAGRYARCAAVLPGLALWALRLRGRGGGDVRARALGARRRGG</sequence>
<dbReference type="AlphaFoldDB" id="A0A1G7K1D7"/>
<dbReference type="Proteomes" id="UP000198922">
    <property type="component" value="Unassembled WGS sequence"/>
</dbReference>
<evidence type="ECO:0000313" key="3">
    <source>
        <dbReference type="EMBL" id="SDF31043.1"/>
    </source>
</evidence>
<dbReference type="NCBIfam" id="TIGR00696">
    <property type="entry name" value="wecG_tagA_cpsF"/>
    <property type="match status" value="1"/>
</dbReference>
<dbReference type="EMBL" id="FNAT01000010">
    <property type="protein sequence ID" value="SDF31043.1"/>
    <property type="molecule type" value="Genomic_DNA"/>
</dbReference>
<dbReference type="InterPro" id="IPR004629">
    <property type="entry name" value="WecG_TagA_CpsF"/>
</dbReference>
<dbReference type="PANTHER" id="PTHR34136:SF1">
    <property type="entry name" value="UDP-N-ACETYL-D-MANNOSAMINURONIC ACID TRANSFERASE"/>
    <property type="match status" value="1"/>
</dbReference>
<proteinExistence type="predicted"/>
<keyword evidence="1" id="KW-0328">Glycosyltransferase</keyword>
<gene>
    <name evidence="3" type="ORF">SAMN04488567_0089</name>
</gene>
<dbReference type="PANTHER" id="PTHR34136">
    <property type="match status" value="1"/>
</dbReference>
<evidence type="ECO:0000313" key="4">
    <source>
        <dbReference type="Proteomes" id="UP000198922"/>
    </source>
</evidence>
<dbReference type="Pfam" id="PF03808">
    <property type="entry name" value="Glyco_tran_WecG"/>
    <property type="match status" value="1"/>
</dbReference>
<evidence type="ECO:0000256" key="1">
    <source>
        <dbReference type="ARBA" id="ARBA00022676"/>
    </source>
</evidence>
<evidence type="ECO:0000256" key="2">
    <source>
        <dbReference type="ARBA" id="ARBA00022679"/>
    </source>
</evidence>
<reference evidence="4" key="1">
    <citation type="submission" date="2016-10" db="EMBL/GenBank/DDBJ databases">
        <authorList>
            <person name="Varghese N."/>
            <person name="Submissions S."/>
        </authorList>
    </citation>
    <scope>NUCLEOTIDE SEQUENCE [LARGE SCALE GENOMIC DNA]</scope>
    <source>
        <strain evidence="4">DSM 21424</strain>
    </source>
</reference>
<dbReference type="CDD" id="cd06533">
    <property type="entry name" value="Glyco_transf_WecG_TagA"/>
    <property type="match status" value="1"/>
</dbReference>
<organism evidence="3 4">
    <name type="scientific">Limimaricola pyoseonensis</name>
    <dbReference type="NCBI Taxonomy" id="521013"/>
    <lineage>
        <taxon>Bacteria</taxon>
        <taxon>Pseudomonadati</taxon>
        <taxon>Pseudomonadota</taxon>
        <taxon>Alphaproteobacteria</taxon>
        <taxon>Rhodobacterales</taxon>
        <taxon>Paracoccaceae</taxon>
        <taxon>Limimaricola</taxon>
    </lineage>
</organism>
<name>A0A1G7K1D7_9RHOB</name>
<dbReference type="STRING" id="521013.SAMN04488567_0089"/>
<keyword evidence="4" id="KW-1185">Reference proteome</keyword>
<protein>
    <submittedName>
        <fullName evidence="3">Polymer biosynthesis protein, WecB/TagA/CpsF family</fullName>
    </submittedName>
</protein>
<dbReference type="GO" id="GO:0016758">
    <property type="term" value="F:hexosyltransferase activity"/>
    <property type="evidence" value="ECO:0007669"/>
    <property type="project" value="TreeGrafter"/>
</dbReference>
<accession>A0A1G7K1D7</accession>